<dbReference type="AlphaFoldDB" id="A0A0P7ZJR6"/>
<proteinExistence type="predicted"/>
<gene>
    <name evidence="1" type="ORF">MPEBLZ_00013</name>
</gene>
<reference evidence="1 2" key="1">
    <citation type="submission" date="2015-09" db="EMBL/GenBank/DDBJ databases">
        <title>A metagenomics-based metabolic model of nitrate-dependent anaerobic oxidation of methane by Methanoperedens-like archaea.</title>
        <authorList>
            <person name="Arshad A."/>
            <person name="Speth D.R."/>
            <person name="De Graaf R.M."/>
            <person name="Op Den Camp H.J."/>
            <person name="Jetten M.S."/>
            <person name="Welte C.U."/>
        </authorList>
    </citation>
    <scope>NUCLEOTIDE SEQUENCE [LARGE SCALE GENOMIC DNA]</scope>
</reference>
<dbReference type="EMBL" id="LKCM01000005">
    <property type="protein sequence ID" value="KPQ45397.1"/>
    <property type="molecule type" value="Genomic_DNA"/>
</dbReference>
<evidence type="ECO:0008006" key="3">
    <source>
        <dbReference type="Google" id="ProtNLM"/>
    </source>
</evidence>
<sequence length="485" mass="54139">MRYVIISVLILLLFSPLVSAQGEFLFDLAAKSQSDGAYVKHWSAAYPPDPKADIIVYSEAKNMAYKRLSALGFVYAVYDPMDNIVAVEKISSFKRSYDPNIVYYTLHPKDDWIEGIYKIKIVVFDMVDREAYDENVSSDPFAIGINPDMYKTFYDTGANAKDLGVLRELGVPAARAVLNFKIDKNISIYPPDRLLLHDVRFVDDSTDRIIGEKLLIEVKIDNNYKDDAQIKLAMLVDNSLVSTKDVTVKGLSTSNITFDAKAGKIGTFKLHFGADTNDVKYRNAELTFTIKNETDSTRLELPKITITGMNVNKEFAGVGDNVIVTVNLINNGKTGNKTITVYSNREPIGSSEVELPYLEEKSIEIPVTLKNTGINKITVSDAPALFRNVFVQDGGTSATGQNTVLTKVKENSLKLSMVMVFLMFAGMLYYVRNKLKEEIPVNALSQGISNKPEENKISDIKIKLTNQVEIFSSKIKKILKKKPRG</sequence>
<dbReference type="Gene3D" id="2.60.40.10">
    <property type="entry name" value="Immunoglobulins"/>
    <property type="match status" value="1"/>
</dbReference>
<protein>
    <recommendedName>
        <fullName evidence="3">CARDB domain-containing protein</fullName>
    </recommendedName>
</protein>
<dbReference type="InterPro" id="IPR013783">
    <property type="entry name" value="Ig-like_fold"/>
</dbReference>
<evidence type="ECO:0000313" key="2">
    <source>
        <dbReference type="Proteomes" id="UP000050360"/>
    </source>
</evidence>
<accession>A0A0P7ZJR6</accession>
<evidence type="ECO:0000313" key="1">
    <source>
        <dbReference type="EMBL" id="KPQ45397.1"/>
    </source>
</evidence>
<organism evidence="1 2">
    <name type="scientific">Candidatus Methanoperedens nitratireducens</name>
    <dbReference type="NCBI Taxonomy" id="1392998"/>
    <lineage>
        <taxon>Archaea</taxon>
        <taxon>Methanobacteriati</taxon>
        <taxon>Methanobacteriota</taxon>
        <taxon>Stenosarchaea group</taxon>
        <taxon>Methanomicrobia</taxon>
        <taxon>Methanosarcinales</taxon>
        <taxon>ANME-2 cluster</taxon>
        <taxon>Candidatus Methanoperedentaceae</taxon>
        <taxon>Candidatus Methanoperedens</taxon>
    </lineage>
</organism>
<comment type="caution">
    <text evidence="1">The sequence shown here is derived from an EMBL/GenBank/DDBJ whole genome shotgun (WGS) entry which is preliminary data.</text>
</comment>
<name>A0A0P7ZJR6_9EURY</name>
<dbReference type="Proteomes" id="UP000050360">
    <property type="component" value="Unassembled WGS sequence"/>
</dbReference>